<name>A0ABQ9THT8_SAGOE</name>
<comment type="caution">
    <text evidence="1">The sequence shown here is derived from an EMBL/GenBank/DDBJ whole genome shotgun (WGS) entry which is preliminary data.</text>
</comment>
<proteinExistence type="predicted"/>
<evidence type="ECO:0000313" key="1">
    <source>
        <dbReference type="EMBL" id="KAK2084312.1"/>
    </source>
</evidence>
<reference evidence="1 2" key="1">
    <citation type="submission" date="2023-05" db="EMBL/GenBank/DDBJ databases">
        <title>B98-5 Cell Line De Novo Hybrid Assembly: An Optical Mapping Approach.</title>
        <authorList>
            <person name="Kananen K."/>
            <person name="Auerbach J.A."/>
            <person name="Kautto E."/>
            <person name="Blachly J.S."/>
        </authorList>
    </citation>
    <scope>NUCLEOTIDE SEQUENCE [LARGE SCALE GENOMIC DNA]</scope>
    <source>
        <strain evidence="1">B95-8</strain>
        <tissue evidence="1">Cell line</tissue>
    </source>
</reference>
<protein>
    <submittedName>
        <fullName evidence="1">Uncharacterized protein</fullName>
    </submittedName>
</protein>
<dbReference type="EMBL" id="JASSZA010000022">
    <property type="protein sequence ID" value="KAK2084312.1"/>
    <property type="molecule type" value="Genomic_DNA"/>
</dbReference>
<accession>A0ABQ9THT8</accession>
<organism evidence="1 2">
    <name type="scientific">Saguinus oedipus</name>
    <name type="common">Cotton-top tamarin</name>
    <name type="synonym">Oedipomidas oedipus</name>
    <dbReference type="NCBI Taxonomy" id="9490"/>
    <lineage>
        <taxon>Eukaryota</taxon>
        <taxon>Metazoa</taxon>
        <taxon>Chordata</taxon>
        <taxon>Craniata</taxon>
        <taxon>Vertebrata</taxon>
        <taxon>Euteleostomi</taxon>
        <taxon>Mammalia</taxon>
        <taxon>Eutheria</taxon>
        <taxon>Euarchontoglires</taxon>
        <taxon>Primates</taxon>
        <taxon>Haplorrhini</taxon>
        <taxon>Platyrrhini</taxon>
        <taxon>Cebidae</taxon>
        <taxon>Callitrichinae</taxon>
        <taxon>Saguinus</taxon>
    </lineage>
</organism>
<evidence type="ECO:0000313" key="2">
    <source>
        <dbReference type="Proteomes" id="UP001266305"/>
    </source>
</evidence>
<keyword evidence="2" id="KW-1185">Reference proteome</keyword>
<sequence length="72" mass="7929">MGVQECTSCTQMALAKQRPSNRLPTIPLFQNLINKAAPPSPTLILTEPSGWPFTTDFSFVDNQMKTSKTTLS</sequence>
<dbReference type="Proteomes" id="UP001266305">
    <property type="component" value="Unassembled WGS sequence"/>
</dbReference>
<gene>
    <name evidence="1" type="ORF">P7K49_037345</name>
</gene>